<gene>
    <name evidence="4" type="ORF">LITE_LOCUS34178</name>
</gene>
<dbReference type="InterPro" id="IPR001245">
    <property type="entry name" value="Ser-Thr/Tyr_kinase_cat_dom"/>
</dbReference>
<keyword evidence="5" id="KW-1185">Reference proteome</keyword>
<sequence>MIEIGGFGAFYRAIIPKSGSLLAVKKITPDSIQGIREFAAEIESLGRLRHKNLGNLQGWCKQRSDLLLVYDYIPNGSLDFFLYGRRQEAAAGGAGSCSPLSTLAMLQKRMRD</sequence>
<organism evidence="4 5">
    <name type="scientific">Linum tenue</name>
    <dbReference type="NCBI Taxonomy" id="586396"/>
    <lineage>
        <taxon>Eukaryota</taxon>
        <taxon>Viridiplantae</taxon>
        <taxon>Streptophyta</taxon>
        <taxon>Embryophyta</taxon>
        <taxon>Tracheophyta</taxon>
        <taxon>Spermatophyta</taxon>
        <taxon>Magnoliopsida</taxon>
        <taxon>eudicotyledons</taxon>
        <taxon>Gunneridae</taxon>
        <taxon>Pentapetalae</taxon>
        <taxon>rosids</taxon>
        <taxon>fabids</taxon>
        <taxon>Malpighiales</taxon>
        <taxon>Linaceae</taxon>
        <taxon>Linum</taxon>
    </lineage>
</organism>
<evidence type="ECO:0000313" key="5">
    <source>
        <dbReference type="Proteomes" id="UP001154282"/>
    </source>
</evidence>
<dbReference type="InterPro" id="IPR000719">
    <property type="entry name" value="Prot_kinase_dom"/>
</dbReference>
<dbReference type="GO" id="GO:0005524">
    <property type="term" value="F:ATP binding"/>
    <property type="evidence" value="ECO:0007669"/>
    <property type="project" value="UniProtKB-KW"/>
</dbReference>
<protein>
    <recommendedName>
        <fullName evidence="3">Protein kinase domain-containing protein</fullName>
    </recommendedName>
</protein>
<comment type="caution">
    <text evidence="4">The sequence shown here is derived from an EMBL/GenBank/DDBJ whole genome shotgun (WGS) entry which is preliminary data.</text>
</comment>
<dbReference type="GO" id="GO:0004672">
    <property type="term" value="F:protein kinase activity"/>
    <property type="evidence" value="ECO:0007669"/>
    <property type="project" value="InterPro"/>
</dbReference>
<dbReference type="EMBL" id="CAMGYJ010000008">
    <property type="protein sequence ID" value="CAI0459812.1"/>
    <property type="molecule type" value="Genomic_DNA"/>
</dbReference>
<evidence type="ECO:0000256" key="2">
    <source>
        <dbReference type="ARBA" id="ARBA00022840"/>
    </source>
</evidence>
<evidence type="ECO:0000313" key="4">
    <source>
        <dbReference type="EMBL" id="CAI0459812.1"/>
    </source>
</evidence>
<dbReference type="GO" id="GO:0051707">
    <property type="term" value="P:response to other organism"/>
    <property type="evidence" value="ECO:0007669"/>
    <property type="project" value="UniProtKB-ARBA"/>
</dbReference>
<dbReference type="AlphaFoldDB" id="A0AAV0NMU0"/>
<evidence type="ECO:0000256" key="1">
    <source>
        <dbReference type="ARBA" id="ARBA00022741"/>
    </source>
</evidence>
<dbReference type="InterPro" id="IPR011009">
    <property type="entry name" value="Kinase-like_dom_sf"/>
</dbReference>
<dbReference type="Pfam" id="PF07714">
    <property type="entry name" value="PK_Tyr_Ser-Thr"/>
    <property type="match status" value="1"/>
</dbReference>
<evidence type="ECO:0000259" key="3">
    <source>
        <dbReference type="PROSITE" id="PS50011"/>
    </source>
</evidence>
<dbReference type="SUPFAM" id="SSF56112">
    <property type="entry name" value="Protein kinase-like (PK-like)"/>
    <property type="match status" value="1"/>
</dbReference>
<dbReference type="Gene3D" id="3.30.200.20">
    <property type="entry name" value="Phosphorylase Kinase, domain 1"/>
    <property type="match status" value="1"/>
</dbReference>
<reference evidence="4" key="1">
    <citation type="submission" date="2022-08" db="EMBL/GenBank/DDBJ databases">
        <authorList>
            <person name="Gutierrez-Valencia J."/>
        </authorList>
    </citation>
    <scope>NUCLEOTIDE SEQUENCE</scope>
</reference>
<proteinExistence type="predicted"/>
<keyword evidence="1" id="KW-0547">Nucleotide-binding</keyword>
<accession>A0AAV0NMU0</accession>
<keyword evidence="2" id="KW-0067">ATP-binding</keyword>
<name>A0AAV0NMU0_9ROSI</name>
<dbReference type="PANTHER" id="PTHR27007">
    <property type="match status" value="1"/>
</dbReference>
<dbReference type="Proteomes" id="UP001154282">
    <property type="component" value="Unassembled WGS sequence"/>
</dbReference>
<dbReference type="PROSITE" id="PS50011">
    <property type="entry name" value="PROTEIN_KINASE_DOM"/>
    <property type="match status" value="1"/>
</dbReference>
<dbReference type="InterPro" id="IPR050528">
    <property type="entry name" value="L-type_Lectin-RKs"/>
</dbReference>
<feature type="domain" description="Protein kinase" evidence="3">
    <location>
        <begin position="1"/>
        <end position="112"/>
    </location>
</feature>